<keyword evidence="3" id="KW-1185">Reference proteome</keyword>
<sequence>MPLQTPLGWRNHPGPCVTSKVPTKCPQISNRRQPLWHNKVQRKARIKDGTSSKETISICQNNSLQDNLITSALSMAPPAQELPSVRHD</sequence>
<evidence type="ECO:0000256" key="1">
    <source>
        <dbReference type="SAM" id="MobiDB-lite"/>
    </source>
</evidence>
<reference evidence="2" key="1">
    <citation type="submission" date="2017-07" db="EMBL/GenBank/DDBJ databases">
        <title>Taro Niue Genome Assembly and Annotation.</title>
        <authorList>
            <person name="Atibalentja N."/>
            <person name="Keating K."/>
            <person name="Fields C.J."/>
        </authorList>
    </citation>
    <scope>NUCLEOTIDE SEQUENCE</scope>
    <source>
        <strain evidence="2">Niue_2</strain>
        <tissue evidence="2">Leaf</tissue>
    </source>
</reference>
<organism evidence="2 3">
    <name type="scientific">Colocasia esculenta</name>
    <name type="common">Wild taro</name>
    <name type="synonym">Arum esculentum</name>
    <dbReference type="NCBI Taxonomy" id="4460"/>
    <lineage>
        <taxon>Eukaryota</taxon>
        <taxon>Viridiplantae</taxon>
        <taxon>Streptophyta</taxon>
        <taxon>Embryophyta</taxon>
        <taxon>Tracheophyta</taxon>
        <taxon>Spermatophyta</taxon>
        <taxon>Magnoliopsida</taxon>
        <taxon>Liliopsida</taxon>
        <taxon>Araceae</taxon>
        <taxon>Aroideae</taxon>
        <taxon>Colocasieae</taxon>
        <taxon>Colocasia</taxon>
    </lineage>
</organism>
<proteinExistence type="predicted"/>
<dbReference type="Proteomes" id="UP000652761">
    <property type="component" value="Unassembled WGS sequence"/>
</dbReference>
<evidence type="ECO:0000313" key="2">
    <source>
        <dbReference type="EMBL" id="MQL89976.1"/>
    </source>
</evidence>
<dbReference type="AlphaFoldDB" id="A0A843V439"/>
<gene>
    <name evidence="2" type="ORF">Taro_022559</name>
</gene>
<name>A0A843V439_COLES</name>
<dbReference type="EMBL" id="NMUH01001195">
    <property type="protein sequence ID" value="MQL89976.1"/>
    <property type="molecule type" value="Genomic_DNA"/>
</dbReference>
<comment type="caution">
    <text evidence="2">The sequence shown here is derived from an EMBL/GenBank/DDBJ whole genome shotgun (WGS) entry which is preliminary data.</text>
</comment>
<evidence type="ECO:0000313" key="3">
    <source>
        <dbReference type="Proteomes" id="UP000652761"/>
    </source>
</evidence>
<accession>A0A843V439</accession>
<protein>
    <submittedName>
        <fullName evidence="2">Uncharacterized protein</fullName>
    </submittedName>
</protein>
<feature type="region of interest" description="Disordered" evidence="1">
    <location>
        <begin position="1"/>
        <end position="24"/>
    </location>
</feature>